<organism evidence="2 3">
    <name type="scientific">Haemophilus parainfluenzae</name>
    <dbReference type="NCBI Taxonomy" id="729"/>
    <lineage>
        <taxon>Bacteria</taxon>
        <taxon>Pseudomonadati</taxon>
        <taxon>Pseudomonadota</taxon>
        <taxon>Gammaproteobacteria</taxon>
        <taxon>Pasteurellales</taxon>
        <taxon>Pasteurellaceae</taxon>
        <taxon>Haemophilus</taxon>
    </lineage>
</organism>
<comment type="caution">
    <text evidence="2">The sequence shown here is derived from an EMBL/GenBank/DDBJ whole genome shotgun (WGS) entry which is preliminary data.</text>
</comment>
<name>A0AB37IR05_HAEPA</name>
<dbReference type="AlphaFoldDB" id="A0AB37IR05"/>
<feature type="transmembrane region" description="Helical" evidence="1">
    <location>
        <begin position="343"/>
        <end position="376"/>
    </location>
</feature>
<gene>
    <name evidence="2" type="ORF">DPV97_04660</name>
</gene>
<dbReference type="EMBL" id="QEPZ01000003">
    <property type="protein sequence ID" value="RDE92393.1"/>
    <property type="molecule type" value="Genomic_DNA"/>
</dbReference>
<proteinExistence type="predicted"/>
<feature type="transmembrane region" description="Helical" evidence="1">
    <location>
        <begin position="47"/>
        <end position="63"/>
    </location>
</feature>
<keyword evidence="1" id="KW-0812">Transmembrane</keyword>
<reference evidence="2 3" key="1">
    <citation type="submission" date="2018-05" db="EMBL/GenBank/DDBJ databases">
        <title>Draft Genome Sequences for a Diverse set of 7 Haemophilus Species.</title>
        <authorList>
            <person name="Nichols M."/>
            <person name="Topaz N."/>
            <person name="Wang X."/>
            <person name="Wang X."/>
            <person name="Boxrud D."/>
        </authorList>
    </citation>
    <scope>NUCLEOTIDE SEQUENCE [LARGE SCALE GENOMIC DNA]</scope>
    <source>
        <strain evidence="2 3">C2008003258</strain>
    </source>
</reference>
<feature type="transmembrane region" description="Helical" evidence="1">
    <location>
        <begin position="145"/>
        <end position="165"/>
    </location>
</feature>
<protein>
    <recommendedName>
        <fullName evidence="4">Wzy</fullName>
    </recommendedName>
</protein>
<feature type="transmembrane region" description="Helical" evidence="1">
    <location>
        <begin position="177"/>
        <end position="195"/>
    </location>
</feature>
<evidence type="ECO:0008006" key="4">
    <source>
        <dbReference type="Google" id="ProtNLM"/>
    </source>
</evidence>
<accession>A0AB37IR05</accession>
<dbReference type="Proteomes" id="UP000253763">
    <property type="component" value="Unassembled WGS sequence"/>
</dbReference>
<evidence type="ECO:0000313" key="3">
    <source>
        <dbReference type="Proteomes" id="UP000253763"/>
    </source>
</evidence>
<feature type="transmembrane region" description="Helical" evidence="1">
    <location>
        <begin position="230"/>
        <end position="253"/>
    </location>
</feature>
<keyword evidence="1" id="KW-0472">Membrane</keyword>
<sequence length="386" mass="45696">MINIKNIVLTFIFLFFYTANVFFSNISNSQYFISLDNHEMILSKIKIVLYGIGFLLIFFYKFNKYSLLDYLLIPIFIFSYYYSGIGLTLFFLFIFSKYVKFDLILKCFLISIFCGALFVYITYLFDMYEYSDVNFYRENSDGETVFRHPLGYVFSTYLPNVFLYVSLSWIVLRNHKLSVFESIFLLFLNYVLYDFTDTRTVFYLVNLLIFSLIFIRIFNIDYKTRVLGRILKFLTIYSFLLFSLLSILIQVFYDPGSSWMFALNKALSGRLAYGYYAYDTYGLSILGQHIEYVDLLDVNQYNKLFVVDSGYLKVLLDQGIVLFIFIFLGFFRLGKRIVLKNNIYLGLAIIFSLINIMINPHLLLITFNPFIFLLAYDNKNKNSVYI</sequence>
<feature type="transmembrane region" description="Helical" evidence="1">
    <location>
        <begin position="6"/>
        <end position="26"/>
    </location>
</feature>
<evidence type="ECO:0000313" key="2">
    <source>
        <dbReference type="EMBL" id="RDE92393.1"/>
    </source>
</evidence>
<feature type="transmembrane region" description="Helical" evidence="1">
    <location>
        <begin position="75"/>
        <end position="96"/>
    </location>
</feature>
<keyword evidence="1" id="KW-1133">Transmembrane helix</keyword>
<feature type="transmembrane region" description="Helical" evidence="1">
    <location>
        <begin position="103"/>
        <end position="125"/>
    </location>
</feature>
<feature type="transmembrane region" description="Helical" evidence="1">
    <location>
        <begin position="311"/>
        <end position="331"/>
    </location>
</feature>
<evidence type="ECO:0000256" key="1">
    <source>
        <dbReference type="SAM" id="Phobius"/>
    </source>
</evidence>
<feature type="transmembrane region" description="Helical" evidence="1">
    <location>
        <begin position="201"/>
        <end position="218"/>
    </location>
</feature>